<dbReference type="PANTHER" id="PTHR47926">
    <property type="entry name" value="PENTATRICOPEPTIDE REPEAT-CONTAINING PROTEIN"/>
    <property type="match status" value="1"/>
</dbReference>
<dbReference type="InterPro" id="IPR032867">
    <property type="entry name" value="DYW_dom"/>
</dbReference>
<comment type="caution">
    <text evidence="4">The sequence shown here is derived from an EMBL/GenBank/DDBJ whole genome shotgun (WGS) entry which is preliminary data.</text>
</comment>
<dbReference type="InterPro" id="IPR002885">
    <property type="entry name" value="PPR_rpt"/>
</dbReference>
<feature type="domain" description="DYW" evidence="3">
    <location>
        <begin position="353"/>
        <end position="414"/>
    </location>
</feature>
<protein>
    <recommendedName>
        <fullName evidence="3">DYW domain-containing protein</fullName>
    </recommendedName>
</protein>
<keyword evidence="5" id="KW-1185">Reference proteome</keyword>
<feature type="repeat" description="PPR" evidence="2">
    <location>
        <begin position="138"/>
        <end position="172"/>
    </location>
</feature>
<reference evidence="4 5" key="1">
    <citation type="journal article" date="2020" name="IScience">
        <title>Genome Sequencing of the Endangered Kingdonia uniflora (Circaeasteraceae, Ranunculales) Reveals Potential Mechanisms of Evolutionary Specialization.</title>
        <authorList>
            <person name="Sun Y."/>
            <person name="Deng T."/>
            <person name="Zhang A."/>
            <person name="Moore M.J."/>
            <person name="Landis J.B."/>
            <person name="Lin N."/>
            <person name="Zhang H."/>
            <person name="Zhang X."/>
            <person name="Huang J."/>
            <person name="Zhang X."/>
            <person name="Sun H."/>
            <person name="Wang H."/>
        </authorList>
    </citation>
    <scope>NUCLEOTIDE SEQUENCE [LARGE SCALE GENOMIC DNA]</scope>
    <source>
        <strain evidence="4">TB1705</strain>
        <tissue evidence="4">Leaf</tissue>
    </source>
</reference>
<evidence type="ECO:0000256" key="2">
    <source>
        <dbReference type="PROSITE-ProRule" id="PRU00708"/>
    </source>
</evidence>
<dbReference type="InterPro" id="IPR011990">
    <property type="entry name" value="TPR-like_helical_dom_sf"/>
</dbReference>
<dbReference type="InterPro" id="IPR046848">
    <property type="entry name" value="E_motif"/>
</dbReference>
<dbReference type="GO" id="GO:0009451">
    <property type="term" value="P:RNA modification"/>
    <property type="evidence" value="ECO:0007669"/>
    <property type="project" value="InterPro"/>
</dbReference>
<sequence>MATGQLHLLLLYKSGALKRNSLIHFYTACCETNKSRWVLDESPQCRDVVTWNVILASYARDERIDVMEDLFEEMPKRDVICSFSVCSIVARARTICSLQYELSEVPYDSIGAGLIDMYAKCGCIEMSKKVFSEMPRRDVWEWNGMISSLAMHGFGKEAVSLFKRFIREGLSPTNVTFVGILNACSRAGLVNDGRHYFKLMREIYGIEPEMEHYGCMVDLLDHAGFVSEGLELIEKMLIKPDPVVWATLLATCKIHGLVELGETIGEKLIQLDPTHDGNYILLANIYSKSKKWGDVIRVRRLMVDRGATKVAGWSLIEAEGKTHKFIAGDRDHERSSEIYEKIKEIESRLLLAGYAPDILPVLHDIPDEEKENVIREHSERLAIDFGFLVMDVGSCIRVVKNLRVCEDCHEKDTFRMDDSTFVWLRDRIHLFSSSKESKLRIVLDPSI</sequence>
<dbReference type="NCBIfam" id="TIGR00756">
    <property type="entry name" value="PPR"/>
    <property type="match status" value="3"/>
</dbReference>
<evidence type="ECO:0000259" key="3">
    <source>
        <dbReference type="Pfam" id="PF14432"/>
    </source>
</evidence>
<dbReference type="GO" id="GO:0008270">
    <property type="term" value="F:zinc ion binding"/>
    <property type="evidence" value="ECO:0007669"/>
    <property type="project" value="InterPro"/>
</dbReference>
<dbReference type="OrthoDB" id="1654150at2759"/>
<dbReference type="GO" id="GO:0003723">
    <property type="term" value="F:RNA binding"/>
    <property type="evidence" value="ECO:0007669"/>
    <property type="project" value="InterPro"/>
</dbReference>
<organism evidence="4 5">
    <name type="scientific">Kingdonia uniflora</name>
    <dbReference type="NCBI Taxonomy" id="39325"/>
    <lineage>
        <taxon>Eukaryota</taxon>
        <taxon>Viridiplantae</taxon>
        <taxon>Streptophyta</taxon>
        <taxon>Embryophyta</taxon>
        <taxon>Tracheophyta</taxon>
        <taxon>Spermatophyta</taxon>
        <taxon>Magnoliopsida</taxon>
        <taxon>Ranunculales</taxon>
        <taxon>Circaeasteraceae</taxon>
        <taxon>Kingdonia</taxon>
    </lineage>
</organism>
<gene>
    <name evidence="4" type="ORF">GIB67_011533</name>
</gene>
<dbReference type="Gene3D" id="1.25.40.10">
    <property type="entry name" value="Tetratricopeptide repeat domain"/>
    <property type="match status" value="2"/>
</dbReference>
<dbReference type="AlphaFoldDB" id="A0A7J7NMH7"/>
<dbReference type="Pfam" id="PF14432">
    <property type="entry name" value="DYW_deaminase"/>
    <property type="match status" value="1"/>
</dbReference>
<name>A0A7J7NMH7_9MAGN</name>
<feature type="non-terminal residue" evidence="4">
    <location>
        <position position="1"/>
    </location>
</feature>
<keyword evidence="1" id="KW-0677">Repeat</keyword>
<dbReference type="FunFam" id="1.25.40.10:FF:000242">
    <property type="entry name" value="Pentatricopeptide repeat-containing protein"/>
    <property type="match status" value="1"/>
</dbReference>
<dbReference type="Pfam" id="PF01535">
    <property type="entry name" value="PPR"/>
    <property type="match status" value="4"/>
</dbReference>
<dbReference type="Pfam" id="PF20431">
    <property type="entry name" value="E_motif"/>
    <property type="match status" value="1"/>
</dbReference>
<evidence type="ECO:0000256" key="1">
    <source>
        <dbReference type="ARBA" id="ARBA00022737"/>
    </source>
</evidence>
<dbReference type="InterPro" id="IPR046960">
    <property type="entry name" value="PPR_At4g14850-like_plant"/>
</dbReference>
<proteinExistence type="predicted"/>
<evidence type="ECO:0000313" key="4">
    <source>
        <dbReference type="EMBL" id="KAF6168148.1"/>
    </source>
</evidence>
<dbReference type="PROSITE" id="PS51375">
    <property type="entry name" value="PPR"/>
    <property type="match status" value="2"/>
</dbReference>
<dbReference type="EMBL" id="JACGCM010000704">
    <property type="protein sequence ID" value="KAF6168148.1"/>
    <property type="molecule type" value="Genomic_DNA"/>
</dbReference>
<accession>A0A7J7NMH7</accession>
<dbReference type="Proteomes" id="UP000541444">
    <property type="component" value="Unassembled WGS sequence"/>
</dbReference>
<dbReference type="PANTHER" id="PTHR47926:SF367">
    <property type="entry name" value="DYW DOMAIN-CONTAINING PROTEIN"/>
    <property type="match status" value="1"/>
</dbReference>
<feature type="repeat" description="PPR" evidence="2">
    <location>
        <begin position="47"/>
        <end position="81"/>
    </location>
</feature>
<evidence type="ECO:0000313" key="5">
    <source>
        <dbReference type="Proteomes" id="UP000541444"/>
    </source>
</evidence>